<evidence type="ECO:0000256" key="1">
    <source>
        <dbReference type="SAM" id="MobiDB-lite"/>
    </source>
</evidence>
<feature type="compositionally biased region" description="Polar residues" evidence="1">
    <location>
        <begin position="923"/>
        <end position="932"/>
    </location>
</feature>
<comment type="caution">
    <text evidence="3">The sequence shown here is derived from an EMBL/GenBank/DDBJ whole genome shotgun (WGS) entry which is preliminary data.</text>
</comment>
<dbReference type="EMBL" id="LAVV01010885">
    <property type="protein sequence ID" value="KNZ48472.1"/>
    <property type="molecule type" value="Genomic_DNA"/>
</dbReference>
<sequence length="1024" mass="113005">MRLGDSPFPNTTDPVALAIYYQTHPLPQTYNAGVVVASIVASFLGAETTLLLLSRRTSTAGARNWGILVLAATTMASVGIWGKLLDSPHRMHFIGMNFSLTPAPGVTWFIQFSPGFTVLSLFVPMFSLVFAFVFIGAGAESLPQDDREEETESKTENACPPHANVLQRSSWAVKKCLRSRTSEELLSLRIVIGGLIVGGTVALMHYSAGFSSSFDREYDLPHMIFSIVLACVASTLSLLVFFRFVVLFSLASIHQHSHSSRYILFVLSWSFLQFPSSMALQLVEKDDLRLGASFWGFRDALYCPSDLGLVGTRWYVPIGKTRGFTQGQKTSTVLTLAISVMCFAVCVISFIIVFSDFRVTRESRRKARRVTIASATFDKSGRVLVNLDGMLPMAEVETDFPSKDIIDELNFRQPTFQWLYSLSWDWSILDPFLPRIAARSQGLSSYVPQPTVSSTPRLFRGRKQVGSSYTSSKNAAQLTLFKDRCLESTQSLAHQIGLPVSEVGVFFDNILRTGTRTAPTPTDKAKGASIDEESSVYSMAIRAPRQQGVMLFLVRELSGENQDTIENYLKRGYRFTDTRWFSPVLADRAAVDKEESDGLLNQLKLYAKRGTKPCVRSGGIYVGFFAVRPSISREGGIDTLVYQFARHQIPAYRLPDVDGITNEMRSWIGSMAGCCMADLSTVCANEVDSSLPPPTGKFAEEMWIFKSSLTLAMDAMTANLKMFPDLPQQSVLSAEIIDVPSSQDDSTHPASMIVFQATFPAPSRHGIELPGLAMQNEVAGAYKQQEPLPTFVFVPYTLFSKTQMMMLRGNQARKFGRECRAELSKRFPGSGTLKASMSPHIHGESVQDVTGGEKGPVTPPQKYQWLQECSPSQLTEFGENGPLFDNKALMQTPAHLETNLARSSTSPDRLPSKAPLTSPKRILSNTLQQSWRSPEYDGSLAPAYSLPGTDGDKWASGKVPHDPSTNSHLMQPATSLPPLLDSSNRVRAQPLAVTARLRSDDWPTRCLHGLEQSEAGQVLLGVDW</sequence>
<dbReference type="PANTHER" id="PTHR35152:SF1">
    <property type="entry name" value="DOMAIN SIGNALLING PROTEIN, PUTATIVE (AFU_ORTHOLOGUE AFUA_5G11310)-RELATED"/>
    <property type="match status" value="1"/>
</dbReference>
<dbReference type="AlphaFoldDB" id="A0A0L6UJM8"/>
<evidence type="ECO:0000256" key="2">
    <source>
        <dbReference type="SAM" id="Phobius"/>
    </source>
</evidence>
<gene>
    <name evidence="3" type="ORF">VP01_564g6</name>
</gene>
<dbReference type="VEuPathDB" id="FungiDB:VP01_564g6"/>
<evidence type="ECO:0000313" key="4">
    <source>
        <dbReference type="Proteomes" id="UP000037035"/>
    </source>
</evidence>
<keyword evidence="2" id="KW-1133">Transmembrane helix</keyword>
<feature type="transmembrane region" description="Helical" evidence="2">
    <location>
        <begin position="116"/>
        <end position="137"/>
    </location>
</feature>
<keyword evidence="2" id="KW-0472">Membrane</keyword>
<feature type="compositionally biased region" description="Basic and acidic residues" evidence="1">
    <location>
        <begin position="950"/>
        <end position="961"/>
    </location>
</feature>
<proteinExistence type="predicted"/>
<feature type="transmembrane region" description="Helical" evidence="2">
    <location>
        <begin position="224"/>
        <end position="250"/>
    </location>
</feature>
<accession>A0A0L6UJM8</accession>
<protein>
    <recommendedName>
        <fullName evidence="5">MHYT domain-containing protein</fullName>
    </recommendedName>
</protein>
<name>A0A0L6UJM8_9BASI</name>
<dbReference type="Proteomes" id="UP000037035">
    <property type="component" value="Unassembled WGS sequence"/>
</dbReference>
<reference evidence="3 4" key="1">
    <citation type="submission" date="2015-08" db="EMBL/GenBank/DDBJ databases">
        <title>Next Generation Sequencing and Analysis of the Genome of Puccinia sorghi L Schw, the Causal Agent of Maize Common Rust.</title>
        <authorList>
            <person name="Rochi L."/>
            <person name="Burguener G."/>
            <person name="Darino M."/>
            <person name="Turjanski A."/>
            <person name="Kreff E."/>
            <person name="Dieguez M.J."/>
            <person name="Sacco F."/>
        </authorList>
    </citation>
    <scope>NUCLEOTIDE SEQUENCE [LARGE SCALE GENOMIC DNA]</scope>
    <source>
        <strain evidence="3 4">RO10H11247</strain>
    </source>
</reference>
<keyword evidence="4" id="KW-1185">Reference proteome</keyword>
<organism evidence="3 4">
    <name type="scientific">Puccinia sorghi</name>
    <dbReference type="NCBI Taxonomy" id="27349"/>
    <lineage>
        <taxon>Eukaryota</taxon>
        <taxon>Fungi</taxon>
        <taxon>Dikarya</taxon>
        <taxon>Basidiomycota</taxon>
        <taxon>Pucciniomycotina</taxon>
        <taxon>Pucciniomycetes</taxon>
        <taxon>Pucciniales</taxon>
        <taxon>Pucciniaceae</taxon>
        <taxon>Puccinia</taxon>
    </lineage>
</organism>
<feature type="transmembrane region" description="Helical" evidence="2">
    <location>
        <begin position="65"/>
        <end position="82"/>
    </location>
</feature>
<dbReference type="OrthoDB" id="264015at2759"/>
<feature type="transmembrane region" description="Helical" evidence="2">
    <location>
        <begin position="30"/>
        <end position="53"/>
    </location>
</feature>
<dbReference type="STRING" id="27349.A0A0L6UJM8"/>
<evidence type="ECO:0000313" key="3">
    <source>
        <dbReference type="EMBL" id="KNZ48472.1"/>
    </source>
</evidence>
<feature type="transmembrane region" description="Helical" evidence="2">
    <location>
        <begin position="185"/>
        <end position="204"/>
    </location>
</feature>
<evidence type="ECO:0008006" key="5">
    <source>
        <dbReference type="Google" id="ProtNLM"/>
    </source>
</evidence>
<feature type="region of interest" description="Disordered" evidence="1">
    <location>
        <begin position="899"/>
        <end position="983"/>
    </location>
</feature>
<feature type="transmembrane region" description="Helical" evidence="2">
    <location>
        <begin position="333"/>
        <end position="359"/>
    </location>
</feature>
<keyword evidence="2" id="KW-0812">Transmembrane</keyword>
<feature type="compositionally biased region" description="Polar residues" evidence="1">
    <location>
        <begin position="963"/>
        <end position="974"/>
    </location>
</feature>
<dbReference type="PANTHER" id="PTHR35152">
    <property type="entry name" value="DOMAIN SIGNALLING PROTEIN, PUTATIVE (AFU_ORTHOLOGUE AFUA_5G11310)-RELATED"/>
    <property type="match status" value="1"/>
</dbReference>